<keyword evidence="2 6" id="KW-0597">Phosphoprotein</keyword>
<evidence type="ECO:0000256" key="4">
    <source>
        <dbReference type="ARBA" id="ARBA00022989"/>
    </source>
</evidence>
<dbReference type="InterPro" id="IPR001789">
    <property type="entry name" value="Sig_transdc_resp-reg_receiver"/>
</dbReference>
<feature type="modified residue" description="4-aspartylphosphate" evidence="6">
    <location>
        <position position="768"/>
    </location>
</feature>
<keyword evidence="11" id="KW-1185">Reference proteome</keyword>
<dbReference type="Pfam" id="PF00512">
    <property type="entry name" value="HisKA"/>
    <property type="match status" value="1"/>
</dbReference>
<evidence type="ECO:0000256" key="5">
    <source>
        <dbReference type="ARBA" id="ARBA00023136"/>
    </source>
</evidence>
<dbReference type="Gene3D" id="3.30.565.10">
    <property type="entry name" value="Histidine kinase-like ATPase, C-terminal domain"/>
    <property type="match status" value="1"/>
</dbReference>
<dbReference type="InterPro" id="IPR003661">
    <property type="entry name" value="HisK_dim/P_dom"/>
</dbReference>
<feature type="domain" description="Response regulatory" evidence="9">
    <location>
        <begin position="856"/>
        <end position="1001"/>
    </location>
</feature>
<dbReference type="EMBL" id="OZ020112">
    <property type="protein sequence ID" value="CAK9265375.1"/>
    <property type="molecule type" value="Genomic_DNA"/>
</dbReference>
<dbReference type="Pfam" id="PF03924">
    <property type="entry name" value="CHASE"/>
    <property type="match status" value="1"/>
</dbReference>
<dbReference type="InterPro" id="IPR056839">
    <property type="entry name" value="Receiver_AHK4/CRE1_1st"/>
</dbReference>
<dbReference type="SMART" id="SM00387">
    <property type="entry name" value="HATPase_c"/>
    <property type="match status" value="1"/>
</dbReference>
<dbReference type="SUPFAM" id="SSF55874">
    <property type="entry name" value="ATPase domain of HSP90 chaperone/DNA topoisomerase II/histidine kinase"/>
    <property type="match status" value="1"/>
</dbReference>
<organism evidence="10 11">
    <name type="scientific">Sphagnum jensenii</name>
    <dbReference type="NCBI Taxonomy" id="128206"/>
    <lineage>
        <taxon>Eukaryota</taxon>
        <taxon>Viridiplantae</taxon>
        <taxon>Streptophyta</taxon>
        <taxon>Embryophyta</taxon>
        <taxon>Bryophyta</taxon>
        <taxon>Sphagnophytina</taxon>
        <taxon>Sphagnopsida</taxon>
        <taxon>Sphagnales</taxon>
        <taxon>Sphagnaceae</taxon>
        <taxon>Sphagnum</taxon>
    </lineage>
</organism>
<protein>
    <recommendedName>
        <fullName evidence="12">Histidine kinase</fullName>
    </recommendedName>
</protein>
<dbReference type="PANTHER" id="PTHR45339">
    <property type="entry name" value="HYBRID SIGNAL TRANSDUCTION HISTIDINE KINASE J"/>
    <property type="match status" value="1"/>
</dbReference>
<dbReference type="InterPro" id="IPR036097">
    <property type="entry name" value="HisK_dim/P_sf"/>
</dbReference>
<feature type="modified residue" description="4-aspartylphosphate" evidence="6">
    <location>
        <position position="909"/>
    </location>
</feature>
<keyword evidence="4 7" id="KW-1133">Transmembrane helix</keyword>
<name>A0ABP0WIN8_9BRYO</name>
<dbReference type="Gene3D" id="3.40.50.2300">
    <property type="match status" value="2"/>
</dbReference>
<dbReference type="Pfam" id="PF00072">
    <property type="entry name" value="Response_reg"/>
    <property type="match status" value="1"/>
</dbReference>
<feature type="domain" description="Response regulatory" evidence="9">
    <location>
        <begin position="715"/>
        <end position="836"/>
    </location>
</feature>
<dbReference type="InterPro" id="IPR004358">
    <property type="entry name" value="Sig_transdc_His_kin-like_C"/>
</dbReference>
<evidence type="ECO:0000256" key="3">
    <source>
        <dbReference type="ARBA" id="ARBA00022692"/>
    </source>
</evidence>
<evidence type="ECO:0000256" key="1">
    <source>
        <dbReference type="ARBA" id="ARBA00004370"/>
    </source>
</evidence>
<sequence>MMDSVAADNTRRKLLMRSTSYCACWQQKANPFRYAPVRIACMLLGWIIAIAIGAILWKTSFNSRKQELQLKCENRVEILRSEVENNLNASFVIIGLVASVPQLNETTWISFTSSTLFLRPNVKQLFYVQRVLNSERTAFEQQMNATIKTLNASGWFPMAEEPEYSPIVLETEDYEGYFMLDSGSYPILKSAIYAARDTGLFTLSPATLLSNTWKMGAYLAYYGQGKDAMSFASNDDRMQACQGYVATALNIMEVFDLVLSRYIDDADMDVVAVFIPSTSGEFNSYYNCSPIASTCVLPLFDPANKVSQPSTTAITWSYGTQNFELRCIAKHNLSLLALRSIIAWPLLMSIIVLFCFIIIYLVLKRMQAIKKDVALMEKIYAELNAAKMAVEAADKAKSNFLATVSHEIRTPMNGVIGMTNLLMAGTKLTPQQLDYVKMAQASGNALIALINDVLDLSKIEAGKMEFESVPYNIRMEIDEALSIFDEKVHQKGVDVLVLVHDAVPTCVVGDPGRLCQILVNLVDNAMKHTREGSVFICVRVADSNLPPDTLHTTTLDVTPPTSSCRPCVVPRLSMRNETSDKNIESAIRIWRDWKLQGALGNCCPHQENVRIIFSIEDTGIGVPLDSRHRLFQPFSHASSSTSQEQEGTGIGLSICEKLVKLMNGQLMFNSLPGEGSLFEFTLPFRVIESSHCDTHSCCPKRQGPTIDGEKLRGMRVVLVDNHPIRQEASASYLRGLHISVTYMVDLPSTLELLKSMAQGVAIQAVIVDLQGTKQSSALEFACSIRKECNLVQLLVVGLSLGFSTSEEKKLREAGFSSLVNKPLRIATLGASLLQPIGVPQRKRVISNNSKLMSGKRLLVVDDNTVNRRVAMSMLSRYGATVMVVNGGVEAISTVRNQEAGKELDLVLMDIQMPEMDGYEATRQIRKWEVEKCDKCGEGEFQSSHVLAETNIECKHNRLPIVAVTANVMKETHELCYTAGMDDYITKPLDQKQLHLLLERFLSNDLMNAPGSR</sequence>
<feature type="transmembrane region" description="Helical" evidence="7">
    <location>
        <begin position="37"/>
        <end position="57"/>
    </location>
</feature>
<evidence type="ECO:0000313" key="10">
    <source>
        <dbReference type="EMBL" id="CAK9265375.1"/>
    </source>
</evidence>
<dbReference type="SMART" id="SM00388">
    <property type="entry name" value="HisKA"/>
    <property type="match status" value="1"/>
</dbReference>
<gene>
    <name evidence="10" type="ORF">CSSPJE1EN1_LOCUS10853</name>
</gene>
<dbReference type="InterPro" id="IPR003594">
    <property type="entry name" value="HATPase_dom"/>
</dbReference>
<comment type="subcellular location">
    <subcellularLocation>
        <location evidence="1">Membrane</location>
    </subcellularLocation>
</comment>
<evidence type="ECO:0000259" key="8">
    <source>
        <dbReference type="PROSITE" id="PS50109"/>
    </source>
</evidence>
<accession>A0ABP0WIN8</accession>
<feature type="transmembrane region" description="Helical" evidence="7">
    <location>
        <begin position="341"/>
        <end position="363"/>
    </location>
</feature>
<proteinExistence type="predicted"/>
<dbReference type="Pfam" id="PF02518">
    <property type="entry name" value="HATPase_c"/>
    <property type="match status" value="1"/>
</dbReference>
<dbReference type="InterPro" id="IPR006189">
    <property type="entry name" value="CHASE_dom"/>
</dbReference>
<dbReference type="PROSITE" id="PS50110">
    <property type="entry name" value="RESPONSE_REGULATORY"/>
    <property type="match status" value="2"/>
</dbReference>
<dbReference type="SMART" id="SM01079">
    <property type="entry name" value="CHASE"/>
    <property type="match status" value="1"/>
</dbReference>
<feature type="domain" description="Histidine kinase" evidence="8">
    <location>
        <begin position="403"/>
        <end position="686"/>
    </location>
</feature>
<keyword evidence="3 7" id="KW-0812">Transmembrane</keyword>
<evidence type="ECO:0000259" key="9">
    <source>
        <dbReference type="PROSITE" id="PS50110"/>
    </source>
</evidence>
<evidence type="ECO:0000256" key="7">
    <source>
        <dbReference type="SAM" id="Phobius"/>
    </source>
</evidence>
<dbReference type="CDD" id="cd16922">
    <property type="entry name" value="HATPase_EvgS-ArcB-TorS-like"/>
    <property type="match status" value="1"/>
</dbReference>
<evidence type="ECO:0000256" key="6">
    <source>
        <dbReference type="PROSITE-ProRule" id="PRU00169"/>
    </source>
</evidence>
<reference evidence="10" key="1">
    <citation type="submission" date="2024-02" db="EMBL/GenBank/DDBJ databases">
        <authorList>
            <consortium name="ELIXIR-Norway"/>
            <consortium name="Elixir Norway"/>
        </authorList>
    </citation>
    <scope>NUCLEOTIDE SEQUENCE</scope>
</reference>
<evidence type="ECO:0000256" key="2">
    <source>
        <dbReference type="ARBA" id="ARBA00022553"/>
    </source>
</evidence>
<dbReference type="InterPro" id="IPR036890">
    <property type="entry name" value="HATPase_C_sf"/>
</dbReference>
<dbReference type="Gene3D" id="3.30.450.350">
    <property type="entry name" value="CHASE domain"/>
    <property type="match status" value="1"/>
</dbReference>
<dbReference type="SUPFAM" id="SSF47384">
    <property type="entry name" value="Homodimeric domain of signal transducing histidine kinase"/>
    <property type="match status" value="1"/>
</dbReference>
<dbReference type="Proteomes" id="UP001497444">
    <property type="component" value="Chromosome 17"/>
</dbReference>
<dbReference type="PANTHER" id="PTHR45339:SF6">
    <property type="entry name" value="SENSORY HISTIDINE PROTEIN KINASE"/>
    <property type="match status" value="1"/>
</dbReference>
<dbReference type="SUPFAM" id="SSF52172">
    <property type="entry name" value="CheY-like"/>
    <property type="match status" value="2"/>
</dbReference>
<dbReference type="InterPro" id="IPR005467">
    <property type="entry name" value="His_kinase_dom"/>
</dbReference>
<dbReference type="CDD" id="cd00082">
    <property type="entry name" value="HisKA"/>
    <property type="match status" value="1"/>
</dbReference>
<keyword evidence="5 7" id="KW-0472">Membrane</keyword>
<dbReference type="InterPro" id="IPR011006">
    <property type="entry name" value="CheY-like_superfamily"/>
</dbReference>
<dbReference type="PRINTS" id="PR00344">
    <property type="entry name" value="BCTRLSENSOR"/>
</dbReference>
<dbReference type="CDD" id="cd17546">
    <property type="entry name" value="REC_hyHK_CKI1_RcsC-like"/>
    <property type="match status" value="1"/>
</dbReference>
<dbReference type="Gene3D" id="1.10.287.130">
    <property type="match status" value="1"/>
</dbReference>
<dbReference type="SMART" id="SM00448">
    <property type="entry name" value="REC"/>
    <property type="match status" value="2"/>
</dbReference>
<evidence type="ECO:0000313" key="11">
    <source>
        <dbReference type="Proteomes" id="UP001497444"/>
    </source>
</evidence>
<dbReference type="Pfam" id="PF24896">
    <property type="entry name" value="Receiver_CRE1"/>
    <property type="match status" value="1"/>
</dbReference>
<dbReference type="InterPro" id="IPR042240">
    <property type="entry name" value="CHASE_sf"/>
</dbReference>
<dbReference type="PROSITE" id="PS50109">
    <property type="entry name" value="HIS_KIN"/>
    <property type="match status" value="1"/>
</dbReference>
<evidence type="ECO:0008006" key="12">
    <source>
        <dbReference type="Google" id="ProtNLM"/>
    </source>
</evidence>